<name>A0A5S5C9P9_9FLAO</name>
<proteinExistence type="predicted"/>
<dbReference type="NCBIfam" id="TIGR03519">
    <property type="entry name" value="T9SS_PorP_fam"/>
    <property type="match status" value="1"/>
</dbReference>
<feature type="signal peptide" evidence="1">
    <location>
        <begin position="1"/>
        <end position="19"/>
    </location>
</feature>
<organism evidence="2 3">
    <name type="scientific">Aquimarina intermedia</name>
    <dbReference type="NCBI Taxonomy" id="350814"/>
    <lineage>
        <taxon>Bacteria</taxon>
        <taxon>Pseudomonadati</taxon>
        <taxon>Bacteroidota</taxon>
        <taxon>Flavobacteriia</taxon>
        <taxon>Flavobacteriales</taxon>
        <taxon>Flavobacteriaceae</taxon>
        <taxon>Aquimarina</taxon>
    </lineage>
</organism>
<gene>
    <name evidence="2" type="ORF">BD809_103122</name>
</gene>
<dbReference type="RefSeq" id="WP_148782063.1">
    <property type="nucleotide sequence ID" value="NZ_VNHU01000003.1"/>
</dbReference>
<dbReference type="AlphaFoldDB" id="A0A5S5C9P9"/>
<protein>
    <submittedName>
        <fullName evidence="2">Type IX secretion system PorP/SprF family membrane protein</fullName>
    </submittedName>
</protein>
<keyword evidence="3" id="KW-1185">Reference proteome</keyword>
<dbReference type="EMBL" id="VNHU01000003">
    <property type="protein sequence ID" value="TYP75060.1"/>
    <property type="molecule type" value="Genomic_DNA"/>
</dbReference>
<dbReference type="InterPro" id="IPR019861">
    <property type="entry name" value="PorP/SprF_Bacteroidetes"/>
</dbReference>
<evidence type="ECO:0000313" key="3">
    <source>
        <dbReference type="Proteomes" id="UP000324376"/>
    </source>
</evidence>
<comment type="caution">
    <text evidence="2">The sequence shown here is derived from an EMBL/GenBank/DDBJ whole genome shotgun (WGS) entry which is preliminary data.</text>
</comment>
<sequence>MKKYILLSITWACYTIVFAQQDPQYSQYMYNMSTVNPGYVTNMSGVISTGLLFRKQWTGVEGSPQTGNLFAHVPIRENIELSVNYVNDRIGDAIPVETHLFNIDFAYITSISDDFKLSYGLKTGLSSFKIDPSGSNVADDPAFANTSAQLELTIGAGLFLFSSNFYVGISSPNLLPNNVELGDVSVSESKTHLYGIAGYVFDFVDDVKLKPSVVIKQVVDSPLTFDISLNSLIYDRFELGVSYRYQDALVALAGFQITPNLKVGYAYDFSISELSGYNNGSHEVILLYNFDLLKFTKKYASPRFF</sequence>
<dbReference type="OrthoDB" id="1114455at2"/>
<dbReference type="Proteomes" id="UP000324376">
    <property type="component" value="Unassembled WGS sequence"/>
</dbReference>
<reference evidence="2 3" key="1">
    <citation type="submission" date="2019-07" db="EMBL/GenBank/DDBJ databases">
        <title>Genomic Encyclopedia of Archaeal and Bacterial Type Strains, Phase II (KMG-II): from individual species to whole genera.</title>
        <authorList>
            <person name="Goeker M."/>
        </authorList>
    </citation>
    <scope>NUCLEOTIDE SEQUENCE [LARGE SCALE GENOMIC DNA]</scope>
    <source>
        <strain evidence="2 3">DSM 17527</strain>
    </source>
</reference>
<evidence type="ECO:0000256" key="1">
    <source>
        <dbReference type="SAM" id="SignalP"/>
    </source>
</evidence>
<evidence type="ECO:0000313" key="2">
    <source>
        <dbReference type="EMBL" id="TYP75060.1"/>
    </source>
</evidence>
<dbReference type="Pfam" id="PF11751">
    <property type="entry name" value="PorP_SprF"/>
    <property type="match status" value="1"/>
</dbReference>
<feature type="chain" id="PRO_5024452162" evidence="1">
    <location>
        <begin position="20"/>
        <end position="305"/>
    </location>
</feature>
<accession>A0A5S5C9P9</accession>
<keyword evidence="1" id="KW-0732">Signal</keyword>